<dbReference type="CDD" id="cd16282">
    <property type="entry name" value="metallo-hydrolase-like_MBL-fold"/>
    <property type="match status" value="1"/>
</dbReference>
<dbReference type="Gene3D" id="3.60.15.10">
    <property type="entry name" value="Ribonuclease Z/Hydroxyacylglutathione hydrolase-like"/>
    <property type="match status" value="1"/>
</dbReference>
<dbReference type="OrthoDB" id="1273797at2"/>
<dbReference type="PANTHER" id="PTHR42951:SF4">
    <property type="entry name" value="ACYL-COENZYME A THIOESTERASE MBLAC2"/>
    <property type="match status" value="1"/>
</dbReference>
<feature type="domain" description="Metallo-beta-lactamase" evidence="3">
    <location>
        <begin position="62"/>
        <end position="250"/>
    </location>
</feature>
<dbReference type="Pfam" id="PF00753">
    <property type="entry name" value="Lactamase_B"/>
    <property type="match status" value="1"/>
</dbReference>
<dbReference type="InterPro" id="IPR050855">
    <property type="entry name" value="NDM-1-like"/>
</dbReference>
<dbReference type="AlphaFoldDB" id="A0A1I7FF40"/>
<dbReference type="EMBL" id="FPBX01000002">
    <property type="protein sequence ID" value="SFU34787.1"/>
    <property type="molecule type" value="Genomic_DNA"/>
</dbReference>
<gene>
    <name evidence="4" type="ORF">SAMN04489707_100225</name>
</gene>
<dbReference type="GO" id="GO:0016787">
    <property type="term" value="F:hydrolase activity"/>
    <property type="evidence" value="ECO:0007669"/>
    <property type="project" value="UniProtKB-KW"/>
</dbReference>
<keyword evidence="2" id="KW-0732">Signal</keyword>
<evidence type="ECO:0000259" key="3">
    <source>
        <dbReference type="SMART" id="SM00849"/>
    </source>
</evidence>
<dbReference type="SMART" id="SM00849">
    <property type="entry name" value="Lactamase_B"/>
    <property type="match status" value="1"/>
</dbReference>
<proteinExistence type="inferred from homology"/>
<dbReference type="RefSeq" id="WP_054255245.1">
    <property type="nucleotide sequence ID" value="NZ_CYIG01000005.1"/>
</dbReference>
<feature type="chain" id="PRO_5010184205" evidence="2">
    <location>
        <begin position="20"/>
        <end position="327"/>
    </location>
</feature>
<keyword evidence="5" id="KW-1185">Reference proteome</keyword>
<dbReference type="InterPro" id="IPR030811">
    <property type="entry name" value="SoxH-rel_PQQ_1"/>
</dbReference>
<evidence type="ECO:0000313" key="5">
    <source>
        <dbReference type="Proteomes" id="UP000183656"/>
    </source>
</evidence>
<protein>
    <submittedName>
        <fullName evidence="4">Quinoprotein relay system zinc metallohydrolase 1</fullName>
    </submittedName>
</protein>
<dbReference type="NCBIfam" id="TIGR04558">
    <property type="entry name" value="SoxH_rel_PQQ_1"/>
    <property type="match status" value="1"/>
</dbReference>
<organism evidence="4 5">
    <name type="scientific">Paenacidovorax caeni</name>
    <dbReference type="NCBI Taxonomy" id="343013"/>
    <lineage>
        <taxon>Bacteria</taxon>
        <taxon>Pseudomonadati</taxon>
        <taxon>Pseudomonadota</taxon>
        <taxon>Betaproteobacteria</taxon>
        <taxon>Burkholderiales</taxon>
        <taxon>Comamonadaceae</taxon>
        <taxon>Paenacidovorax</taxon>
    </lineage>
</organism>
<feature type="signal peptide" evidence="2">
    <location>
        <begin position="1"/>
        <end position="19"/>
    </location>
</feature>
<dbReference type="Proteomes" id="UP000183656">
    <property type="component" value="Unassembled WGS sequence"/>
</dbReference>
<evidence type="ECO:0000313" key="4">
    <source>
        <dbReference type="EMBL" id="SFU34787.1"/>
    </source>
</evidence>
<evidence type="ECO:0000256" key="2">
    <source>
        <dbReference type="SAM" id="SignalP"/>
    </source>
</evidence>
<dbReference type="PANTHER" id="PTHR42951">
    <property type="entry name" value="METALLO-BETA-LACTAMASE DOMAIN-CONTAINING"/>
    <property type="match status" value="1"/>
</dbReference>
<dbReference type="GO" id="GO:0017001">
    <property type="term" value="P:antibiotic catabolic process"/>
    <property type="evidence" value="ECO:0007669"/>
    <property type="project" value="UniProtKB-ARBA"/>
</dbReference>
<comment type="similarity">
    <text evidence="1">Belongs to the metallo-beta-lactamase superfamily. Class-B beta-lactamase family.</text>
</comment>
<accession>A0A1I7FF40</accession>
<dbReference type="STRING" id="343013.SAMN04489707_100225"/>
<dbReference type="SUPFAM" id="SSF56281">
    <property type="entry name" value="Metallo-hydrolase/oxidoreductase"/>
    <property type="match status" value="1"/>
</dbReference>
<dbReference type="InterPro" id="IPR036866">
    <property type="entry name" value="RibonucZ/Hydroxyglut_hydro"/>
</dbReference>
<reference evidence="4 5" key="1">
    <citation type="submission" date="2016-10" db="EMBL/GenBank/DDBJ databases">
        <authorList>
            <person name="de Groot N.N."/>
        </authorList>
    </citation>
    <scope>NUCLEOTIDE SEQUENCE [LARGE SCALE GENOMIC DNA]</scope>
    <source>
        <strain evidence="4 5">R-24608</strain>
    </source>
</reference>
<evidence type="ECO:0000256" key="1">
    <source>
        <dbReference type="ARBA" id="ARBA00005250"/>
    </source>
</evidence>
<dbReference type="InterPro" id="IPR001279">
    <property type="entry name" value="Metallo-B-lactamas"/>
</dbReference>
<name>A0A1I7FF40_9BURK</name>
<sequence>MKTLNTLFIALACCMPAMAQPTRTAPDTARLDYRLQPRQIAPGTWVIEGAVADFLPANGCNIINTAFIATGDGVIVINTGPSRVYGEQQRRAITATLAAVTPQPVRRVLNLNLHPDYFFGNQAWDGVPTQALAGSIAGMQAEGESYADNLYRLCGGWMRGTQATPARQALEPGSFTLGDHHLELRRLQGHTGDDLVLLDHSTGVLFAGGLVFADRVPTTPHADPAQWLHTLDLLAQWQRQGQFKQLVPSHGPVDQGLLGIAQTRDWLRWLTGWMQDSAQQGLDLSELLRMPVPERFAGWAAQPAELHRSLAQWYPAYERRALQPAQP</sequence>
<keyword evidence="4" id="KW-0378">Hydrolase</keyword>